<dbReference type="PANTHER" id="PTHR30081">
    <property type="entry name" value="PROTEIN-EXPORT MEMBRANE PROTEIN SEC"/>
    <property type="match status" value="1"/>
</dbReference>
<evidence type="ECO:0000256" key="7">
    <source>
        <dbReference type="ARBA" id="ARBA00023010"/>
    </source>
</evidence>
<evidence type="ECO:0000256" key="1">
    <source>
        <dbReference type="ARBA" id="ARBA00004651"/>
    </source>
</evidence>
<feature type="domain" description="SecDF P1 head subdomain" evidence="12">
    <location>
        <begin position="264"/>
        <end position="374"/>
    </location>
</feature>
<feature type="domain" description="Protein export membrane protein SecD/SecF C-terminal" evidence="10">
    <location>
        <begin position="377"/>
        <end position="546"/>
    </location>
</feature>
<evidence type="ECO:0000313" key="13">
    <source>
        <dbReference type="EMBL" id="WZU65999.1"/>
    </source>
</evidence>
<dbReference type="InterPro" id="IPR048631">
    <property type="entry name" value="SecD_1st"/>
</dbReference>
<comment type="function">
    <text evidence="9">Part of the Sec protein translocase complex. Interacts with the SecYEG preprotein conducting channel. SecDF uses the proton motive force (PMF) to complete protein translocation after the ATP-dependent function of SecA.</text>
</comment>
<dbReference type="Pfam" id="PF02355">
    <property type="entry name" value="SecD_SecF_C"/>
    <property type="match status" value="1"/>
</dbReference>
<keyword evidence="14" id="KW-1185">Reference proteome</keyword>
<dbReference type="GO" id="GO:0065002">
    <property type="term" value="P:intracellular protein transmembrane transport"/>
    <property type="evidence" value="ECO:0007669"/>
    <property type="project" value="UniProtKB-UniRule"/>
</dbReference>
<dbReference type="InterPro" id="IPR048634">
    <property type="entry name" value="SecD_SecF_C"/>
</dbReference>
<dbReference type="GO" id="GO:0006605">
    <property type="term" value="P:protein targeting"/>
    <property type="evidence" value="ECO:0007669"/>
    <property type="project" value="UniProtKB-UniRule"/>
</dbReference>
<comment type="subunit">
    <text evidence="9">Forms a complex with SecF. Part of the essential Sec protein translocation apparatus which comprises SecA, SecYEG and auxiliary proteins SecDF-YajC and YidC.</text>
</comment>
<dbReference type="Proteomes" id="UP001470809">
    <property type="component" value="Chromosome"/>
</dbReference>
<evidence type="ECO:0000256" key="5">
    <source>
        <dbReference type="ARBA" id="ARBA00022927"/>
    </source>
</evidence>
<dbReference type="Pfam" id="PF22599">
    <property type="entry name" value="SecDF_P1_head"/>
    <property type="match status" value="1"/>
</dbReference>
<evidence type="ECO:0000256" key="9">
    <source>
        <dbReference type="HAMAP-Rule" id="MF_01463"/>
    </source>
</evidence>
<dbReference type="GO" id="GO:0043952">
    <property type="term" value="P:protein transport by the Sec complex"/>
    <property type="evidence" value="ECO:0007669"/>
    <property type="project" value="UniProtKB-UniRule"/>
</dbReference>
<dbReference type="NCBIfam" id="TIGR01129">
    <property type="entry name" value="secD"/>
    <property type="match status" value="1"/>
</dbReference>
<dbReference type="NCBIfam" id="TIGR00916">
    <property type="entry name" value="2A0604s01"/>
    <property type="match status" value="1"/>
</dbReference>
<dbReference type="InterPro" id="IPR055344">
    <property type="entry name" value="SecD_SecF_C_bact"/>
</dbReference>
<gene>
    <name evidence="9 13" type="primary">secD</name>
    <name evidence="13" type="ORF">AABB31_12980</name>
</gene>
<evidence type="ECO:0000259" key="10">
    <source>
        <dbReference type="Pfam" id="PF02355"/>
    </source>
</evidence>
<keyword evidence="2 9" id="KW-0813">Transport</keyword>
<keyword evidence="3 9" id="KW-1003">Cell membrane</keyword>
<accession>A0AAN0NKX4</accession>
<comment type="caution">
    <text evidence="9">Lacks conserved residue(s) required for the propagation of feature annotation.</text>
</comment>
<sequence>MLQISFAKQVMIWLTVIVGLTFAMPNGFYGRVEGHNDALTNPQALIDNGATAPEVEQMAAGWPAFLPSGLVNLGLDLRGGAHLLVEVKLSDVHASFMEGFWPEVRDVLVAERDTVGLVTREDSPPDELRVRISEPGGVNRAFELIRGLSQPVPSFTGTLSNNIEVSVSGTILTITLSEAELLAMNERTMAQTLEIIRRRIDEVGTREPTIQRQGGERVLVQVPGVGSAQEIIELLGTTAQLTFNPVVNVTGDANQSPGSGNTIVPSIDNPGTYYILESRPVVTGEDLENAQLDFDQNGRPAVAFRFNTSAARKFGDFTLENIGSPFAIVLDDEVISAPTIQSHIPGGSGIITGNFSVEEATNLAVLLRAGALPAELTFLEERTIGPELGQDSIDAGKIACIVAGLAILIYMILSYGLFGVFANIALIINVGLIFGLLSIVGATLTLPGIAGIVLTIGMAVDANVIVFERIREELKTAKGPARAIELGYEKALSSIVDANITTFITAVILFTMGSGPVSGFAVTLGFGIITSVFTAIFVTRSIIAIWFGRTRPKTIEV</sequence>
<comment type="similarity">
    <text evidence="9">Belongs to the SecD/SecF family. SecD subfamily.</text>
</comment>
<evidence type="ECO:0000256" key="6">
    <source>
        <dbReference type="ARBA" id="ARBA00022989"/>
    </source>
</evidence>
<feature type="transmembrane region" description="Helical" evidence="9">
    <location>
        <begin position="491"/>
        <end position="512"/>
    </location>
</feature>
<dbReference type="RefSeq" id="WP_342075328.1">
    <property type="nucleotide sequence ID" value="NZ_CP151767.2"/>
</dbReference>
<dbReference type="PRINTS" id="PR00702">
    <property type="entry name" value="ACRIFLAVINRP"/>
</dbReference>
<evidence type="ECO:0000256" key="3">
    <source>
        <dbReference type="ARBA" id="ARBA00022475"/>
    </source>
</evidence>
<feature type="domain" description="Protein translocase subunit SecDF P1" evidence="11">
    <location>
        <begin position="189"/>
        <end position="246"/>
    </location>
</feature>
<dbReference type="InterPro" id="IPR022813">
    <property type="entry name" value="SecD/SecF_arch_bac"/>
</dbReference>
<protein>
    <recommendedName>
        <fullName evidence="9">Protein translocase subunit SecD</fullName>
    </recommendedName>
</protein>
<dbReference type="Gene3D" id="1.20.1640.10">
    <property type="entry name" value="Multidrug efflux transporter AcrB transmembrane domain"/>
    <property type="match status" value="1"/>
</dbReference>
<proteinExistence type="inferred from homology"/>
<dbReference type="InterPro" id="IPR054384">
    <property type="entry name" value="SecDF_P1_head"/>
</dbReference>
<dbReference type="FunFam" id="1.20.1640.10:FF:000004">
    <property type="entry name" value="Protein translocase subunit SecD"/>
    <property type="match status" value="1"/>
</dbReference>
<dbReference type="KEGG" id="yrh:AABB31_12980"/>
<dbReference type="GO" id="GO:0015450">
    <property type="term" value="F:protein-transporting ATPase activity"/>
    <property type="evidence" value="ECO:0007669"/>
    <property type="project" value="InterPro"/>
</dbReference>
<dbReference type="Pfam" id="PF07549">
    <property type="entry name" value="Sec_GG"/>
    <property type="match status" value="1"/>
</dbReference>
<dbReference type="SUPFAM" id="SSF82866">
    <property type="entry name" value="Multidrug efflux transporter AcrB transmembrane domain"/>
    <property type="match status" value="1"/>
</dbReference>
<evidence type="ECO:0000259" key="11">
    <source>
        <dbReference type="Pfam" id="PF21760"/>
    </source>
</evidence>
<dbReference type="EMBL" id="CP151767">
    <property type="protein sequence ID" value="WZU65999.1"/>
    <property type="molecule type" value="Genomic_DNA"/>
</dbReference>
<keyword evidence="5 9" id="KW-0653">Protein transport</keyword>
<keyword evidence="8 9" id="KW-0472">Membrane</keyword>
<reference evidence="14" key="1">
    <citation type="submission" date="2024-04" db="EMBL/GenBank/DDBJ databases">
        <title>Phylogenomic analyses of a clade within the roseobacter group suggest taxonomic reassignments of species of the genera Aestuariivita, Citreicella, Loktanella, Nautella, Pelagibaca, Ruegeria, Thalassobius, Thiobacimonas and Tropicibacter, and the proposal o.</title>
        <authorList>
            <person name="Jeon C.O."/>
        </authorList>
    </citation>
    <scope>NUCLEOTIDE SEQUENCE [LARGE SCALE GENOMIC DNA]</scope>
    <source>
        <strain evidence="14">SS1-5</strain>
    </source>
</reference>
<dbReference type="InterPro" id="IPR005791">
    <property type="entry name" value="SecD"/>
</dbReference>
<dbReference type="InterPro" id="IPR022646">
    <property type="entry name" value="SecD/SecF_CS"/>
</dbReference>
<dbReference type="PANTHER" id="PTHR30081:SF1">
    <property type="entry name" value="PROTEIN TRANSLOCASE SUBUNIT SECD"/>
    <property type="match status" value="1"/>
</dbReference>
<dbReference type="GO" id="GO:0005886">
    <property type="term" value="C:plasma membrane"/>
    <property type="evidence" value="ECO:0007669"/>
    <property type="project" value="UniProtKB-SubCell"/>
</dbReference>
<organism evidence="13 14">
    <name type="scientific">Yoonia rhodophyticola</name>
    <dbReference type="NCBI Taxonomy" id="3137370"/>
    <lineage>
        <taxon>Bacteria</taxon>
        <taxon>Pseudomonadati</taxon>
        <taxon>Pseudomonadota</taxon>
        <taxon>Alphaproteobacteria</taxon>
        <taxon>Rhodobacterales</taxon>
        <taxon>Paracoccaceae</taxon>
        <taxon>Yoonia</taxon>
    </lineage>
</organism>
<feature type="transmembrane region" description="Helical" evidence="9">
    <location>
        <begin position="395"/>
        <end position="413"/>
    </location>
</feature>
<evidence type="ECO:0000256" key="4">
    <source>
        <dbReference type="ARBA" id="ARBA00022692"/>
    </source>
</evidence>
<evidence type="ECO:0000256" key="2">
    <source>
        <dbReference type="ARBA" id="ARBA00022448"/>
    </source>
</evidence>
<dbReference type="Pfam" id="PF21760">
    <property type="entry name" value="SecD_1st"/>
    <property type="match status" value="1"/>
</dbReference>
<evidence type="ECO:0000259" key="12">
    <source>
        <dbReference type="Pfam" id="PF22599"/>
    </source>
</evidence>
<dbReference type="AlphaFoldDB" id="A0AAN0NKX4"/>
<reference evidence="13 14" key="2">
    <citation type="submission" date="2024-08" db="EMBL/GenBank/DDBJ databases">
        <title>Phylogenomic analyses of a clade within the roseobacter group suggest taxonomic reassignments of species of the genera Aestuariivita, Citreicella, Loktanella, Nautella, Pelagibaca, Ruegeria, Thalassobius, Thiobacimonas and Tropicibacter, and the proposal o.</title>
        <authorList>
            <person name="Jeon C.O."/>
        </authorList>
    </citation>
    <scope>NUCLEOTIDE SEQUENCE [LARGE SCALE GENOMIC DNA]</scope>
    <source>
        <strain evidence="13 14">SS1-5</strain>
    </source>
</reference>
<feature type="transmembrane region" description="Helical" evidence="9">
    <location>
        <begin position="524"/>
        <end position="547"/>
    </location>
</feature>
<name>A0AAN0NKX4_9RHOB</name>
<comment type="subcellular location">
    <subcellularLocation>
        <location evidence="1 9">Cell membrane</location>
        <topology evidence="1 9">Multi-pass membrane protein</topology>
    </subcellularLocation>
</comment>
<evidence type="ECO:0000313" key="14">
    <source>
        <dbReference type="Proteomes" id="UP001470809"/>
    </source>
</evidence>
<evidence type="ECO:0000256" key="8">
    <source>
        <dbReference type="ARBA" id="ARBA00023136"/>
    </source>
</evidence>
<dbReference type="HAMAP" id="MF_01463_B">
    <property type="entry name" value="SecD_B"/>
    <property type="match status" value="1"/>
</dbReference>
<keyword evidence="6 9" id="KW-1133">Transmembrane helix</keyword>
<dbReference type="InterPro" id="IPR001036">
    <property type="entry name" value="Acrflvin-R"/>
</dbReference>
<dbReference type="Gene3D" id="3.30.70.3400">
    <property type="match status" value="1"/>
</dbReference>
<dbReference type="Gene3D" id="3.30.1360.200">
    <property type="match status" value="1"/>
</dbReference>
<keyword evidence="7 9" id="KW-0811">Translocation</keyword>
<keyword evidence="4 9" id="KW-0812">Transmembrane</keyword>